<dbReference type="AlphaFoldDB" id="A0A6A5X409"/>
<accession>A0A6A5X409</accession>
<gene>
    <name evidence="2" type="ORF">P154DRAFT_528362</name>
</gene>
<feature type="compositionally biased region" description="Pro residues" evidence="1">
    <location>
        <begin position="394"/>
        <end position="403"/>
    </location>
</feature>
<feature type="region of interest" description="Disordered" evidence="1">
    <location>
        <begin position="55"/>
        <end position="111"/>
    </location>
</feature>
<keyword evidence="3" id="KW-1185">Reference proteome</keyword>
<dbReference type="Proteomes" id="UP000799779">
    <property type="component" value="Unassembled WGS sequence"/>
</dbReference>
<name>A0A6A5X409_9PLEO</name>
<evidence type="ECO:0000313" key="2">
    <source>
        <dbReference type="EMBL" id="KAF2007673.1"/>
    </source>
</evidence>
<dbReference type="EMBL" id="ML977556">
    <property type="protein sequence ID" value="KAF2007673.1"/>
    <property type="molecule type" value="Genomic_DNA"/>
</dbReference>
<reference evidence="2" key="1">
    <citation type="journal article" date="2020" name="Stud. Mycol.">
        <title>101 Dothideomycetes genomes: a test case for predicting lifestyles and emergence of pathogens.</title>
        <authorList>
            <person name="Haridas S."/>
            <person name="Albert R."/>
            <person name="Binder M."/>
            <person name="Bloem J."/>
            <person name="Labutti K."/>
            <person name="Salamov A."/>
            <person name="Andreopoulos B."/>
            <person name="Baker S."/>
            <person name="Barry K."/>
            <person name="Bills G."/>
            <person name="Bluhm B."/>
            <person name="Cannon C."/>
            <person name="Castanera R."/>
            <person name="Culley D."/>
            <person name="Daum C."/>
            <person name="Ezra D."/>
            <person name="Gonzalez J."/>
            <person name="Henrissat B."/>
            <person name="Kuo A."/>
            <person name="Liang C."/>
            <person name="Lipzen A."/>
            <person name="Lutzoni F."/>
            <person name="Magnuson J."/>
            <person name="Mondo S."/>
            <person name="Nolan M."/>
            <person name="Ohm R."/>
            <person name="Pangilinan J."/>
            <person name="Park H.-J."/>
            <person name="Ramirez L."/>
            <person name="Alfaro M."/>
            <person name="Sun H."/>
            <person name="Tritt A."/>
            <person name="Yoshinaga Y."/>
            <person name="Zwiers L.-H."/>
            <person name="Turgeon B."/>
            <person name="Goodwin S."/>
            <person name="Spatafora J."/>
            <person name="Crous P."/>
            <person name="Grigoriev I."/>
        </authorList>
    </citation>
    <scope>NUCLEOTIDE SEQUENCE</scope>
    <source>
        <strain evidence="2">CBS 123094</strain>
    </source>
</reference>
<evidence type="ECO:0000256" key="1">
    <source>
        <dbReference type="SAM" id="MobiDB-lite"/>
    </source>
</evidence>
<organism evidence="2 3">
    <name type="scientific">Amniculicola lignicola CBS 123094</name>
    <dbReference type="NCBI Taxonomy" id="1392246"/>
    <lineage>
        <taxon>Eukaryota</taxon>
        <taxon>Fungi</taxon>
        <taxon>Dikarya</taxon>
        <taxon>Ascomycota</taxon>
        <taxon>Pezizomycotina</taxon>
        <taxon>Dothideomycetes</taxon>
        <taxon>Pleosporomycetidae</taxon>
        <taxon>Pleosporales</taxon>
        <taxon>Amniculicolaceae</taxon>
        <taxon>Amniculicola</taxon>
    </lineage>
</organism>
<proteinExistence type="predicted"/>
<sequence length="403" mass="43746">MEPGTGTGSRQEAWCQIVMRVRAYASTFGRVALHGRPGTREWGLARWTGRLAERYDRGEGSQVPPTQPGQMVQRDERAAGARRGRGRRPQGRIGVDTRGRPTTPSDEGAARRAARWRAVGKRASCGAPRLKCGAECAATPLSTCVCCSLRPPAGSLVDVFTRSVRLPPARNVTARHGGAARQPDSQTDSQTDKQIDRQTNSTLARRPRASFAGRGPPWVAHDSVSPSLHQQRAHHTLRRIISSAARPRANGVQGLLGGERDCQCMKPASSSPTPAVRRAPSRRHSEGMRRSMEQRGWEPGTGTGTGSATVNRERAARTLRRTQMPLSPALVSSKTAVAASSQDAQGPAASDYSQCQHHEVRVQRPAKQAIMDPDQDTFDNCTKPSEMARFRWSPLPPSASPAR</sequence>
<feature type="region of interest" description="Disordered" evidence="1">
    <location>
        <begin position="266"/>
        <end position="312"/>
    </location>
</feature>
<feature type="compositionally biased region" description="Basic and acidic residues" evidence="1">
    <location>
        <begin position="283"/>
        <end position="296"/>
    </location>
</feature>
<feature type="region of interest" description="Disordered" evidence="1">
    <location>
        <begin position="168"/>
        <end position="235"/>
    </location>
</feature>
<feature type="region of interest" description="Disordered" evidence="1">
    <location>
        <begin position="338"/>
        <end position="403"/>
    </location>
</feature>
<protein>
    <submittedName>
        <fullName evidence="2">Uncharacterized protein</fullName>
    </submittedName>
</protein>
<evidence type="ECO:0000313" key="3">
    <source>
        <dbReference type="Proteomes" id="UP000799779"/>
    </source>
</evidence>
<feature type="compositionally biased region" description="Basic residues" evidence="1">
    <location>
        <begin position="80"/>
        <end position="90"/>
    </location>
</feature>